<protein>
    <submittedName>
        <fullName evidence="2">Uncharacterized protein</fullName>
    </submittedName>
</protein>
<feature type="compositionally biased region" description="Polar residues" evidence="1">
    <location>
        <begin position="256"/>
        <end position="293"/>
    </location>
</feature>
<dbReference type="RefSeq" id="XP_060328530.1">
    <property type="nucleotide sequence ID" value="XM_060482834.1"/>
</dbReference>
<name>A0AA39N159_ARMTA</name>
<comment type="caution">
    <text evidence="2">The sequence shown here is derived from an EMBL/GenBank/DDBJ whole genome shotgun (WGS) entry which is preliminary data.</text>
</comment>
<reference evidence="2" key="1">
    <citation type="submission" date="2023-06" db="EMBL/GenBank/DDBJ databases">
        <authorList>
            <consortium name="Lawrence Berkeley National Laboratory"/>
            <person name="Ahrendt S."/>
            <person name="Sahu N."/>
            <person name="Indic B."/>
            <person name="Wong-Bajracharya J."/>
            <person name="Merenyi Z."/>
            <person name="Ke H.-M."/>
            <person name="Monk M."/>
            <person name="Kocsube S."/>
            <person name="Drula E."/>
            <person name="Lipzen A."/>
            <person name="Balint B."/>
            <person name="Henrissat B."/>
            <person name="Andreopoulos B."/>
            <person name="Martin F.M."/>
            <person name="Harder C.B."/>
            <person name="Rigling D."/>
            <person name="Ford K.L."/>
            <person name="Foster G.D."/>
            <person name="Pangilinan J."/>
            <person name="Papanicolaou A."/>
            <person name="Barry K."/>
            <person name="LaButti K."/>
            <person name="Viragh M."/>
            <person name="Koriabine M."/>
            <person name="Yan M."/>
            <person name="Riley R."/>
            <person name="Champramary S."/>
            <person name="Plett K.L."/>
            <person name="Tsai I.J."/>
            <person name="Slot J."/>
            <person name="Sipos G."/>
            <person name="Plett J."/>
            <person name="Nagy L.G."/>
            <person name="Grigoriev I.V."/>
        </authorList>
    </citation>
    <scope>NUCLEOTIDE SEQUENCE</scope>
    <source>
        <strain evidence="2">CCBAS 213</strain>
    </source>
</reference>
<accession>A0AA39N159</accession>
<evidence type="ECO:0000256" key="1">
    <source>
        <dbReference type="SAM" id="MobiDB-lite"/>
    </source>
</evidence>
<dbReference type="EMBL" id="JAUEPS010000028">
    <property type="protein sequence ID" value="KAK0454142.1"/>
    <property type="molecule type" value="Genomic_DNA"/>
</dbReference>
<dbReference type="AlphaFoldDB" id="A0AA39N159"/>
<feature type="region of interest" description="Disordered" evidence="1">
    <location>
        <begin position="191"/>
        <end position="298"/>
    </location>
</feature>
<dbReference type="GeneID" id="85366382"/>
<organism evidence="2 3">
    <name type="scientific">Armillaria tabescens</name>
    <name type="common">Ringless honey mushroom</name>
    <name type="synonym">Agaricus tabescens</name>
    <dbReference type="NCBI Taxonomy" id="1929756"/>
    <lineage>
        <taxon>Eukaryota</taxon>
        <taxon>Fungi</taxon>
        <taxon>Dikarya</taxon>
        <taxon>Basidiomycota</taxon>
        <taxon>Agaricomycotina</taxon>
        <taxon>Agaricomycetes</taxon>
        <taxon>Agaricomycetidae</taxon>
        <taxon>Agaricales</taxon>
        <taxon>Marasmiineae</taxon>
        <taxon>Physalacriaceae</taxon>
        <taxon>Desarmillaria</taxon>
    </lineage>
</organism>
<dbReference type="Proteomes" id="UP001175211">
    <property type="component" value="Unassembled WGS sequence"/>
</dbReference>
<feature type="region of interest" description="Disordered" evidence="1">
    <location>
        <begin position="342"/>
        <end position="370"/>
    </location>
</feature>
<evidence type="ECO:0000313" key="3">
    <source>
        <dbReference type="Proteomes" id="UP001175211"/>
    </source>
</evidence>
<sequence>MTYRLPSNLESFVPPPAVQASAPTSALTHPWRGTLIVSGMRASDKSSNQEIRVTAVETDGDNRVHTWPTHMVFSLASPYALSIMSQVQSYIRQNRSSPTPLCTILPDRLRDPNTNAVNLSNFRNLSRILYDNEMVALASLSSASTPEALPQAPPSSGILIFPASNSTALLVGALFLDGESFPEFVLSAMKNSQGNVSPSSTSPSIPISPSVIQARSQHRLYHQSEQRDVVPSGPFRPHEHMSSSTYPSTVMRYQHRQSPSLSPVSPVDNPNTSITSFHNRSQQYSQMQQSPDSAQRPAAGQYRYAMHNLSLPPVPDDNTSYPSPYRHNDPFSAVDADPRTGTLPWMVKQEGDDPSAYYQHEGSGSHSRYA</sequence>
<gene>
    <name evidence="2" type="ORF">EV420DRAFT_622496</name>
</gene>
<proteinExistence type="predicted"/>
<feature type="compositionally biased region" description="Low complexity" evidence="1">
    <location>
        <begin position="197"/>
        <end position="210"/>
    </location>
</feature>
<keyword evidence="3" id="KW-1185">Reference proteome</keyword>
<evidence type="ECO:0000313" key="2">
    <source>
        <dbReference type="EMBL" id="KAK0454142.1"/>
    </source>
</evidence>